<evidence type="ECO:0000256" key="1">
    <source>
        <dbReference type="SAM" id="MobiDB-lite"/>
    </source>
</evidence>
<dbReference type="SUPFAM" id="SSF53850">
    <property type="entry name" value="Periplasmic binding protein-like II"/>
    <property type="match status" value="1"/>
</dbReference>
<dbReference type="Gene3D" id="3.40.190.10">
    <property type="entry name" value="Periplasmic binding protein-like II"/>
    <property type="match status" value="1"/>
</dbReference>
<evidence type="ECO:0000259" key="3">
    <source>
        <dbReference type="Pfam" id="PF00496"/>
    </source>
</evidence>
<dbReference type="PIRSF" id="PIRSF002741">
    <property type="entry name" value="MppA"/>
    <property type="match status" value="1"/>
</dbReference>
<dbReference type="PANTHER" id="PTHR30290">
    <property type="entry name" value="PERIPLASMIC BINDING COMPONENT OF ABC TRANSPORTER"/>
    <property type="match status" value="1"/>
</dbReference>
<dbReference type="Pfam" id="PF00496">
    <property type="entry name" value="SBP_bac_5"/>
    <property type="match status" value="1"/>
</dbReference>
<evidence type="ECO:0000256" key="2">
    <source>
        <dbReference type="SAM" id="SignalP"/>
    </source>
</evidence>
<dbReference type="OrthoDB" id="9796817at2"/>
<dbReference type="InterPro" id="IPR000914">
    <property type="entry name" value="SBP_5_dom"/>
</dbReference>
<dbReference type="PROSITE" id="PS51257">
    <property type="entry name" value="PROKAR_LIPOPROTEIN"/>
    <property type="match status" value="1"/>
</dbReference>
<feature type="compositionally biased region" description="Polar residues" evidence="1">
    <location>
        <begin position="27"/>
        <end position="50"/>
    </location>
</feature>
<keyword evidence="2" id="KW-0732">Signal</keyword>
<dbReference type="EMBL" id="RZNY01000005">
    <property type="protein sequence ID" value="RUT47097.1"/>
    <property type="molecule type" value="Genomic_DNA"/>
</dbReference>
<dbReference type="GO" id="GO:0042597">
    <property type="term" value="C:periplasmic space"/>
    <property type="evidence" value="ECO:0007669"/>
    <property type="project" value="UniProtKB-ARBA"/>
</dbReference>
<dbReference type="AlphaFoldDB" id="A0A433YB55"/>
<feature type="region of interest" description="Disordered" evidence="1">
    <location>
        <begin position="25"/>
        <end position="66"/>
    </location>
</feature>
<sequence length="585" mass="64911">MTKKWSLTLVLVLALTMALSACGGNNKAANNEPAPTNSANTENTGETNTPAEPAGEEASGLIKAEDPSLSPALANNRKDTMIIGMTDPKGVFSPLFMETAYDYYVNYSIFNTLVAFKADGSYENSLAEKVDISEDGLKYTYHLKPGVTFSDGTPLTAKDYLFTMKLFHDATYDGESDVLSAHIVGGQEYHDGTASDISGIKVIDDNTVEITVSEYSALTPVDLGYVYILSEAYYGKDYKQGNLESVKALNSKPMGSGQYKLKSYTAGQEIVLEANENYFNGAPKIKNLIYKTTTDSTNLAMLESGETDMNEINVSEDNVEALKALGFMDINLLPNNGYGYIGFNHKLKKFQDQKVRQALTYGLNREDIVKGIYGPYADVINIPESKVSWAFTDENIETYDFDLEKAKALLDEAGWVVGADGIREKDGEKFKINFSATADNPVVEALLPIMTTNYKDLGIDIIAETLDFNAIIDKKTKGDFDMYFAAWGLTPDPDNTVYITNGAQNDTGYSNAKVDELMAKAKKEMDTEKRKVYYKEMYQEMNKDIPNIFLYQRNNMNAINARAQGFDISPYKDFPFSLYQVELQQ</sequence>
<evidence type="ECO:0000313" key="5">
    <source>
        <dbReference type="Proteomes" id="UP000279446"/>
    </source>
</evidence>
<feature type="signal peptide" evidence="2">
    <location>
        <begin position="1"/>
        <end position="23"/>
    </location>
</feature>
<dbReference type="GO" id="GO:0015833">
    <property type="term" value="P:peptide transport"/>
    <property type="evidence" value="ECO:0007669"/>
    <property type="project" value="TreeGrafter"/>
</dbReference>
<dbReference type="CDD" id="cd00995">
    <property type="entry name" value="PBP2_NikA_DppA_OppA_like"/>
    <property type="match status" value="1"/>
</dbReference>
<evidence type="ECO:0000313" key="4">
    <source>
        <dbReference type="EMBL" id="RUT47097.1"/>
    </source>
</evidence>
<dbReference type="GO" id="GO:0043190">
    <property type="term" value="C:ATP-binding cassette (ABC) transporter complex"/>
    <property type="evidence" value="ECO:0007669"/>
    <property type="project" value="InterPro"/>
</dbReference>
<feature type="chain" id="PRO_5039686958" evidence="2">
    <location>
        <begin position="24"/>
        <end position="585"/>
    </location>
</feature>
<organism evidence="4 5">
    <name type="scientific">Paenibacillus anaericanus</name>
    <dbReference type="NCBI Taxonomy" id="170367"/>
    <lineage>
        <taxon>Bacteria</taxon>
        <taxon>Bacillati</taxon>
        <taxon>Bacillota</taxon>
        <taxon>Bacilli</taxon>
        <taxon>Bacillales</taxon>
        <taxon>Paenibacillaceae</taxon>
        <taxon>Paenibacillus</taxon>
    </lineage>
</organism>
<keyword evidence="5" id="KW-1185">Reference proteome</keyword>
<proteinExistence type="predicted"/>
<gene>
    <name evidence="4" type="ORF">EJP82_07870</name>
</gene>
<dbReference type="GO" id="GO:1904680">
    <property type="term" value="F:peptide transmembrane transporter activity"/>
    <property type="evidence" value="ECO:0007669"/>
    <property type="project" value="TreeGrafter"/>
</dbReference>
<comment type="caution">
    <text evidence="4">The sequence shown here is derived from an EMBL/GenBank/DDBJ whole genome shotgun (WGS) entry which is preliminary data.</text>
</comment>
<dbReference type="InterPro" id="IPR030678">
    <property type="entry name" value="Peptide/Ni-bd"/>
</dbReference>
<reference evidence="4 5" key="1">
    <citation type="submission" date="2018-12" db="EMBL/GenBank/DDBJ databases">
        <authorList>
            <person name="Sun L."/>
            <person name="Chen Z."/>
        </authorList>
    </citation>
    <scope>NUCLEOTIDE SEQUENCE [LARGE SCALE GENOMIC DNA]</scope>
    <source>
        <strain evidence="4 5">DSM 15890</strain>
    </source>
</reference>
<dbReference type="RefSeq" id="WP_127191496.1">
    <property type="nucleotide sequence ID" value="NZ_RZNY01000005.1"/>
</dbReference>
<dbReference type="InterPro" id="IPR039424">
    <property type="entry name" value="SBP_5"/>
</dbReference>
<dbReference type="PANTHER" id="PTHR30290:SF81">
    <property type="entry name" value="OLIGOPEPTIDE-BINDING PROTEIN OPPA"/>
    <property type="match status" value="1"/>
</dbReference>
<protein>
    <submittedName>
        <fullName evidence="4">ABC transporter substrate-binding protein</fullName>
    </submittedName>
</protein>
<dbReference type="Gene3D" id="3.90.76.10">
    <property type="entry name" value="Dipeptide-binding Protein, Domain 1"/>
    <property type="match status" value="1"/>
</dbReference>
<dbReference type="Gene3D" id="3.10.105.10">
    <property type="entry name" value="Dipeptide-binding Protein, Domain 3"/>
    <property type="match status" value="1"/>
</dbReference>
<feature type="domain" description="Solute-binding protein family 5" evidence="3">
    <location>
        <begin position="123"/>
        <end position="505"/>
    </location>
</feature>
<accession>A0A433YB55</accession>
<dbReference type="Proteomes" id="UP000279446">
    <property type="component" value="Unassembled WGS sequence"/>
</dbReference>
<name>A0A433YB55_9BACL</name>